<dbReference type="InterPro" id="IPR017871">
    <property type="entry name" value="ABC_transporter-like_CS"/>
</dbReference>
<evidence type="ECO:0000256" key="6">
    <source>
        <dbReference type="ARBA" id="ARBA00023136"/>
    </source>
</evidence>
<keyword evidence="5" id="KW-1278">Translocase</keyword>
<dbReference type="SUPFAM" id="SSF52540">
    <property type="entry name" value="P-loop containing nucleoside triphosphate hydrolases"/>
    <property type="match status" value="1"/>
</dbReference>
<dbReference type="InterPro" id="IPR003593">
    <property type="entry name" value="AAA+_ATPase"/>
</dbReference>
<evidence type="ECO:0000259" key="7">
    <source>
        <dbReference type="PROSITE" id="PS50893"/>
    </source>
</evidence>
<organism evidence="8 9">
    <name type="scientific">Muricoccus vinaceus</name>
    <dbReference type="NCBI Taxonomy" id="424704"/>
    <lineage>
        <taxon>Bacteria</taxon>
        <taxon>Pseudomonadati</taxon>
        <taxon>Pseudomonadota</taxon>
        <taxon>Alphaproteobacteria</taxon>
        <taxon>Acetobacterales</taxon>
        <taxon>Roseomonadaceae</taxon>
        <taxon>Muricoccus</taxon>
    </lineage>
</organism>
<name>A0ABV6ITG0_9PROT</name>
<dbReference type="Gene3D" id="3.40.50.300">
    <property type="entry name" value="P-loop containing nucleotide triphosphate hydrolases"/>
    <property type="match status" value="1"/>
</dbReference>
<protein>
    <submittedName>
        <fullName evidence="8">Heme ABC exporter ATP-binding protein CcmA</fullName>
    </submittedName>
</protein>
<evidence type="ECO:0000256" key="2">
    <source>
        <dbReference type="ARBA" id="ARBA00022741"/>
    </source>
</evidence>
<gene>
    <name evidence="8" type="primary">ccmA</name>
    <name evidence="8" type="ORF">ACFFIC_14395</name>
</gene>
<dbReference type="InterPro" id="IPR005895">
    <property type="entry name" value="ABC_transptr_haem_export_CcmA"/>
</dbReference>
<dbReference type="PANTHER" id="PTHR43499:SF1">
    <property type="entry name" value="ABC TRANSPORTER I FAMILY MEMBER 1"/>
    <property type="match status" value="1"/>
</dbReference>
<evidence type="ECO:0000256" key="4">
    <source>
        <dbReference type="ARBA" id="ARBA00022840"/>
    </source>
</evidence>
<evidence type="ECO:0000256" key="1">
    <source>
        <dbReference type="ARBA" id="ARBA00022448"/>
    </source>
</evidence>
<keyword evidence="2" id="KW-0547">Nucleotide-binding</keyword>
<keyword evidence="3" id="KW-0201">Cytochrome c-type biogenesis</keyword>
<dbReference type="GO" id="GO:0005524">
    <property type="term" value="F:ATP binding"/>
    <property type="evidence" value="ECO:0007669"/>
    <property type="project" value="UniProtKB-KW"/>
</dbReference>
<dbReference type="InterPro" id="IPR003439">
    <property type="entry name" value="ABC_transporter-like_ATP-bd"/>
</dbReference>
<keyword evidence="1" id="KW-0813">Transport</keyword>
<keyword evidence="6" id="KW-0472">Membrane</keyword>
<evidence type="ECO:0000256" key="5">
    <source>
        <dbReference type="ARBA" id="ARBA00022967"/>
    </source>
</evidence>
<dbReference type="PANTHER" id="PTHR43499">
    <property type="entry name" value="ABC TRANSPORTER I FAMILY MEMBER 1"/>
    <property type="match status" value="1"/>
</dbReference>
<dbReference type="InterPro" id="IPR027417">
    <property type="entry name" value="P-loop_NTPase"/>
</dbReference>
<evidence type="ECO:0000313" key="9">
    <source>
        <dbReference type="Proteomes" id="UP001589789"/>
    </source>
</evidence>
<reference evidence="8 9" key="1">
    <citation type="submission" date="2024-09" db="EMBL/GenBank/DDBJ databases">
        <authorList>
            <person name="Sun Q."/>
            <person name="Mori K."/>
        </authorList>
    </citation>
    <scope>NUCLEOTIDE SEQUENCE [LARGE SCALE GENOMIC DNA]</scope>
    <source>
        <strain evidence="8 9">CCM 7468</strain>
    </source>
</reference>
<dbReference type="EMBL" id="JBHLVZ010000037">
    <property type="protein sequence ID" value="MFC0386726.1"/>
    <property type="molecule type" value="Genomic_DNA"/>
</dbReference>
<feature type="domain" description="ABC transporter" evidence="7">
    <location>
        <begin position="5"/>
        <end position="199"/>
    </location>
</feature>
<comment type="caution">
    <text evidence="8">The sequence shown here is derived from an EMBL/GenBank/DDBJ whole genome shotgun (WGS) entry which is preliminary data.</text>
</comment>
<evidence type="ECO:0000313" key="8">
    <source>
        <dbReference type="EMBL" id="MFC0386726.1"/>
    </source>
</evidence>
<accession>A0ABV6ITG0</accession>
<keyword evidence="9" id="KW-1185">Reference proteome</keyword>
<dbReference type="RefSeq" id="WP_377051471.1">
    <property type="nucleotide sequence ID" value="NZ_JBHLVZ010000037.1"/>
</dbReference>
<dbReference type="Pfam" id="PF00005">
    <property type="entry name" value="ABC_tran"/>
    <property type="match status" value="1"/>
</dbReference>
<evidence type="ECO:0000256" key="3">
    <source>
        <dbReference type="ARBA" id="ARBA00022748"/>
    </source>
</evidence>
<proteinExistence type="predicted"/>
<dbReference type="SMART" id="SM00382">
    <property type="entry name" value="AAA"/>
    <property type="match status" value="1"/>
</dbReference>
<keyword evidence="4 8" id="KW-0067">ATP-binding</keyword>
<sequence>MTGVLAADDLAARRGGRVVFAGLSLRAAPGEALLLLGPNGAGKSTLLRVLAGLLRPAAGRLTWEGEPVAADAAAHGARTRYLGHQDAIKPALTPLEDLSFWARLRGGDPGEALGALGLSALAGLPCRTLSAGQRRRLALARLMLGDAPLWLLDEPTLGLDAASVARLGVLLAAQRGRGGIVLAATHLPLPLPGAREVSL</sequence>
<dbReference type="NCBIfam" id="TIGR01189">
    <property type="entry name" value="ccmA"/>
    <property type="match status" value="1"/>
</dbReference>
<dbReference type="PROSITE" id="PS00211">
    <property type="entry name" value="ABC_TRANSPORTER_1"/>
    <property type="match status" value="1"/>
</dbReference>
<dbReference type="PROSITE" id="PS50893">
    <property type="entry name" value="ABC_TRANSPORTER_2"/>
    <property type="match status" value="1"/>
</dbReference>
<dbReference type="Proteomes" id="UP001589789">
    <property type="component" value="Unassembled WGS sequence"/>
</dbReference>